<keyword evidence="2" id="KW-1185">Reference proteome</keyword>
<reference evidence="1 2" key="1">
    <citation type="submission" date="2020-07" db="EMBL/GenBank/DDBJ databases">
        <title>Sequencing the genomes of 1000 actinobacteria strains.</title>
        <authorList>
            <person name="Klenk H.-P."/>
        </authorList>
    </citation>
    <scope>NUCLEOTIDE SEQUENCE [LARGE SCALE GENOMIC DNA]</scope>
    <source>
        <strain evidence="1 2">LI1</strain>
    </source>
</reference>
<evidence type="ECO:0000313" key="1">
    <source>
        <dbReference type="EMBL" id="NYJ19208.1"/>
    </source>
</evidence>
<accession>A0A7Z0J5U4</accession>
<organism evidence="1 2">
    <name type="scientific">Glaciibacter psychrotolerans</name>
    <dbReference type="NCBI Taxonomy" id="670054"/>
    <lineage>
        <taxon>Bacteria</taxon>
        <taxon>Bacillati</taxon>
        <taxon>Actinomycetota</taxon>
        <taxon>Actinomycetes</taxon>
        <taxon>Micrococcales</taxon>
        <taxon>Microbacteriaceae</taxon>
        <taxon>Glaciibacter</taxon>
    </lineage>
</organism>
<name>A0A7Z0J5U4_9MICO</name>
<comment type="caution">
    <text evidence="1">The sequence shown here is derived from an EMBL/GenBank/DDBJ whole genome shotgun (WGS) entry which is preliminary data.</text>
</comment>
<protein>
    <submittedName>
        <fullName evidence="1">Uncharacterized protein</fullName>
    </submittedName>
</protein>
<evidence type="ECO:0000313" key="2">
    <source>
        <dbReference type="Proteomes" id="UP000537260"/>
    </source>
</evidence>
<dbReference type="Proteomes" id="UP000537260">
    <property type="component" value="Unassembled WGS sequence"/>
</dbReference>
<sequence length="72" mass="7813">MIEREEVITEHRAISYKSLDADGCPLFAELTETSVTVRHESVAGYVTFTFPRSAVSAVEALLAAVLADIRSA</sequence>
<gene>
    <name evidence="1" type="ORF">HNR05_000999</name>
</gene>
<dbReference type="RefSeq" id="WP_179578008.1">
    <property type="nucleotide sequence ID" value="NZ_JACCFM010000001.1"/>
</dbReference>
<dbReference type="AlphaFoldDB" id="A0A7Z0J5U4"/>
<proteinExistence type="predicted"/>
<dbReference type="EMBL" id="JACCFM010000001">
    <property type="protein sequence ID" value="NYJ19208.1"/>
    <property type="molecule type" value="Genomic_DNA"/>
</dbReference>